<accession>A0A7G6X6R4</accession>
<name>A0A7G6X6R4_9ACTN</name>
<dbReference type="Proteomes" id="UP000515563">
    <property type="component" value="Chromosome"/>
</dbReference>
<protein>
    <submittedName>
        <fullName evidence="1">Uncharacterized protein</fullName>
    </submittedName>
</protein>
<dbReference type="EMBL" id="CP043661">
    <property type="protein sequence ID" value="QNE21929.1"/>
    <property type="molecule type" value="Genomic_DNA"/>
</dbReference>
<gene>
    <name evidence="1" type="ORF">F1D05_33465</name>
</gene>
<proteinExistence type="predicted"/>
<evidence type="ECO:0000313" key="2">
    <source>
        <dbReference type="Proteomes" id="UP000515563"/>
    </source>
</evidence>
<keyword evidence="2" id="KW-1185">Reference proteome</keyword>
<sequence length="105" mass="11345">MIYPGTRTAYAGHRPVLLMAEVHQARSAAHDKHGDNSIEALAADSPRWLPVLVEEVGEIANTLTYDGPGDNTRAELIDAIAVLTAWLDAIDTARKPRTLATTGRN</sequence>
<organism evidence="1 2">
    <name type="scientific">Kribbella qitaiheensis</name>
    <dbReference type="NCBI Taxonomy" id="1544730"/>
    <lineage>
        <taxon>Bacteria</taxon>
        <taxon>Bacillati</taxon>
        <taxon>Actinomycetota</taxon>
        <taxon>Actinomycetes</taxon>
        <taxon>Propionibacteriales</taxon>
        <taxon>Kribbellaceae</taxon>
        <taxon>Kribbella</taxon>
    </lineage>
</organism>
<dbReference type="KEGG" id="kqi:F1D05_33465"/>
<reference evidence="1 2" key="2">
    <citation type="journal article" date="2020" name="Microbiol. Resour. Announc.">
        <title>Antarctic desert soil bacteria exhibit high novel natural product potential, evaluated through long-read genome sequencing and comparative genomics.</title>
        <authorList>
            <person name="Benaud N."/>
            <person name="Edwards R.J."/>
            <person name="Amos T.G."/>
            <person name="D'Agostino P.M."/>
            <person name="Gutierrez-Chavez C."/>
            <person name="Montgomery K."/>
            <person name="Nicetic I."/>
            <person name="Ferrari B.C."/>
        </authorList>
    </citation>
    <scope>NUCLEOTIDE SEQUENCE [LARGE SCALE GENOMIC DNA]</scope>
    <source>
        <strain evidence="1 2">SPB151</strain>
    </source>
</reference>
<dbReference type="RefSeq" id="WP_185444337.1">
    <property type="nucleotide sequence ID" value="NZ_CP043661.1"/>
</dbReference>
<dbReference type="AlphaFoldDB" id="A0A7G6X6R4"/>
<evidence type="ECO:0000313" key="1">
    <source>
        <dbReference type="EMBL" id="QNE21929.1"/>
    </source>
</evidence>
<reference evidence="2" key="1">
    <citation type="submission" date="2019-09" db="EMBL/GenBank/DDBJ databases">
        <title>Antimicrobial potential of Antarctic Bacteria.</title>
        <authorList>
            <person name="Benaud N."/>
            <person name="Edwards R.J."/>
            <person name="Ferrari B.C."/>
        </authorList>
    </citation>
    <scope>NUCLEOTIDE SEQUENCE [LARGE SCALE GENOMIC DNA]</scope>
    <source>
        <strain evidence="2">SPB151</strain>
    </source>
</reference>